<keyword evidence="1" id="KW-0547">Nucleotide-binding</keyword>
<accession>A0A0G4ERI0</accession>
<organism evidence="4 5">
    <name type="scientific">Vitrella brassicaformis (strain CCMP3155)</name>
    <dbReference type="NCBI Taxonomy" id="1169540"/>
    <lineage>
        <taxon>Eukaryota</taxon>
        <taxon>Sar</taxon>
        <taxon>Alveolata</taxon>
        <taxon>Colpodellida</taxon>
        <taxon>Vitrellaceae</taxon>
        <taxon>Vitrella</taxon>
    </lineage>
</organism>
<dbReference type="Proteomes" id="UP000041254">
    <property type="component" value="Unassembled WGS sequence"/>
</dbReference>
<gene>
    <name evidence="4" type="ORF">Vbra_12908</name>
</gene>
<name>A0A0G4ERI0_VITBC</name>
<reference evidence="4 5" key="1">
    <citation type="submission" date="2014-11" db="EMBL/GenBank/DDBJ databases">
        <authorList>
            <person name="Zhu J."/>
            <person name="Qi W."/>
            <person name="Song R."/>
        </authorList>
    </citation>
    <scope>NUCLEOTIDE SEQUENCE [LARGE SCALE GENOMIC DNA]</scope>
</reference>
<dbReference type="GO" id="GO:0005525">
    <property type="term" value="F:GTP binding"/>
    <property type="evidence" value="ECO:0007669"/>
    <property type="project" value="UniProtKB-KW"/>
</dbReference>
<dbReference type="STRING" id="1169540.A0A0G4ERI0"/>
<dbReference type="SUPFAM" id="SSF52540">
    <property type="entry name" value="P-loop containing nucleoside triphosphate hydrolases"/>
    <property type="match status" value="1"/>
</dbReference>
<evidence type="ECO:0000313" key="4">
    <source>
        <dbReference type="EMBL" id="CEM00639.1"/>
    </source>
</evidence>
<dbReference type="InterPro" id="IPR027417">
    <property type="entry name" value="P-loop_NTPase"/>
</dbReference>
<keyword evidence="5" id="KW-1185">Reference proteome</keyword>
<evidence type="ECO:0000256" key="3">
    <source>
        <dbReference type="SAM" id="MobiDB-lite"/>
    </source>
</evidence>
<feature type="region of interest" description="Disordered" evidence="3">
    <location>
        <begin position="132"/>
        <end position="160"/>
    </location>
</feature>
<dbReference type="InParanoid" id="A0A0G4ERI0"/>
<evidence type="ECO:0000313" key="5">
    <source>
        <dbReference type="Proteomes" id="UP000041254"/>
    </source>
</evidence>
<evidence type="ECO:0000256" key="2">
    <source>
        <dbReference type="ARBA" id="ARBA00023134"/>
    </source>
</evidence>
<dbReference type="Gene3D" id="3.40.50.300">
    <property type="entry name" value="P-loop containing nucleotide triphosphate hydrolases"/>
    <property type="match status" value="1"/>
</dbReference>
<proteinExistence type="predicted"/>
<protein>
    <submittedName>
        <fullName evidence="4">Uncharacterized protein</fullName>
    </submittedName>
</protein>
<dbReference type="OrthoDB" id="8954335at2759"/>
<dbReference type="AlphaFoldDB" id="A0A0G4ERI0"/>
<keyword evidence="2" id="KW-0342">GTP-binding</keyword>
<dbReference type="PANTHER" id="PTHR24073">
    <property type="entry name" value="DRAB5-RELATED"/>
    <property type="match status" value="1"/>
</dbReference>
<dbReference type="EMBL" id="CDMY01000295">
    <property type="protein sequence ID" value="CEM00639.1"/>
    <property type="molecule type" value="Genomic_DNA"/>
</dbReference>
<dbReference type="PhylomeDB" id="A0A0G4ERI0"/>
<sequence>MDPLPRSVKIVVLGDAAVGKTELLRVLCPNDNGISAGSGPPSPFAGSPGSLMSAEIRRPAASWTCGCRVSVRIHPLESGDGPDGGKGGVPVEFWDVGGTRAYAGARNVFFDGLDGVLLAYDVSNLKSYRKLSQDKVAPDEQPGPAAAESDDGPDVENPTTAECLLSGRCPILIVANKVDLLTSHSHTRPPPQLPPPPPLVDRLFGSQSLHHFMDDLWLDYSRKKVYESSLLASRVLQLLREAPEMQTSARSGWYEMGVLNEFLQRAHRFHLERG</sequence>
<evidence type="ECO:0000256" key="1">
    <source>
        <dbReference type="ARBA" id="ARBA00022741"/>
    </source>
</evidence>
<dbReference type="VEuPathDB" id="CryptoDB:Vbra_12908"/>